<organism evidence="2 3">
    <name type="scientific">Halothiobacillus diazotrophicus</name>
    <dbReference type="NCBI Taxonomy" id="1860122"/>
    <lineage>
        <taxon>Bacteria</taxon>
        <taxon>Pseudomonadati</taxon>
        <taxon>Pseudomonadota</taxon>
        <taxon>Gammaproteobacteria</taxon>
        <taxon>Chromatiales</taxon>
        <taxon>Halothiobacillaceae</taxon>
        <taxon>Halothiobacillus</taxon>
    </lineage>
</organism>
<dbReference type="GO" id="GO:0055085">
    <property type="term" value="P:transmembrane transport"/>
    <property type="evidence" value="ECO:0007669"/>
    <property type="project" value="InterPro"/>
</dbReference>
<dbReference type="RefSeq" id="WP_066097821.1">
    <property type="nucleotide sequence ID" value="NZ_CP016027.1"/>
</dbReference>
<evidence type="ECO:0000256" key="1">
    <source>
        <dbReference type="SAM" id="SignalP"/>
    </source>
</evidence>
<dbReference type="EMBL" id="CP016027">
    <property type="protein sequence ID" value="ANJ66127.1"/>
    <property type="molecule type" value="Genomic_DNA"/>
</dbReference>
<dbReference type="Proteomes" id="UP000078596">
    <property type="component" value="Chromosome"/>
</dbReference>
<dbReference type="STRING" id="1860122.A9404_00920"/>
<protein>
    <recommendedName>
        <fullName evidence="4">Purine nucleoside permease</fullName>
    </recommendedName>
</protein>
<evidence type="ECO:0000313" key="3">
    <source>
        <dbReference type="Proteomes" id="UP000078596"/>
    </source>
</evidence>
<reference evidence="2 3" key="1">
    <citation type="submission" date="2016-06" db="EMBL/GenBank/DDBJ databases">
        <title>Insight into the functional genes involving in sulfur oxidation in Pearl River water.</title>
        <authorList>
            <person name="Luo J."/>
            <person name="Tan X."/>
            <person name="Lin W."/>
        </authorList>
    </citation>
    <scope>NUCLEOTIDE SEQUENCE [LARGE SCALE GENOMIC DNA]</scope>
    <source>
        <strain evidence="2 3">LS2</strain>
    </source>
</reference>
<dbReference type="Pfam" id="PF06516">
    <property type="entry name" value="NUP"/>
    <property type="match status" value="1"/>
</dbReference>
<keyword evidence="1" id="KW-0732">Signal</keyword>
<keyword evidence="3" id="KW-1185">Reference proteome</keyword>
<dbReference type="InterPro" id="IPR009486">
    <property type="entry name" value="Pur_nuclsid_perm"/>
</dbReference>
<accession>A0A191ZE34</accession>
<dbReference type="PANTHER" id="PTHR38643:SF1">
    <property type="entry name" value="PURINE NUCLEOSIDE PERMEASE C285.05-RELATED"/>
    <property type="match status" value="1"/>
</dbReference>
<evidence type="ECO:0000313" key="2">
    <source>
        <dbReference type="EMBL" id="ANJ66127.1"/>
    </source>
</evidence>
<name>A0A191ZE34_9GAMM</name>
<dbReference type="PIRSF" id="PIRSF013171">
    <property type="entry name" value="Pur_nuclsid_perm"/>
    <property type="match status" value="1"/>
</dbReference>
<dbReference type="KEGG" id="haz:A9404_00920"/>
<gene>
    <name evidence="2" type="ORF">A9404_00920</name>
</gene>
<feature type="chain" id="PRO_5008250318" description="Purine nucleoside permease" evidence="1">
    <location>
        <begin position="24"/>
        <end position="383"/>
    </location>
</feature>
<feature type="signal peptide" evidence="1">
    <location>
        <begin position="1"/>
        <end position="23"/>
    </location>
</feature>
<sequence>MNRRVLLRGLILVVSVWLATAQAEGLASDQKSDSAMDPTLNPTKVPLRPKLVVVTYFEIGKDTGDKPGELQHWVTRDHLDRVIPVPGMTHPVRANADGSEIAVVVGPGQIRPAVNLMALGHDARFDLRQSYWLINGIAGVSPNDGTMGAAFWTDYVVNGDLLHLIDPREMPKDWPDGYYAIDKTRPGEEPRVPAGSPEDVRTWPKDQAHLNSRGTVIQLNPKLLHWAYGLTKGISLPQDAAMKAVDAEYTGFPLAQQTPKVAIGANIASETFWHGRLMDEWAHRWVAYETDGKARLGTTAMNDSGALLALYSLTQSGLADWNRALLLRTASNFDAQPPGMTAEQSANGEQHGAYTGYDASLESAYLVGSRVGKAILAGKAPTP</sequence>
<dbReference type="PANTHER" id="PTHR38643">
    <property type="entry name" value="PURINE NUCLEOSIDE PERMEASE C285.05-RELATED"/>
    <property type="match status" value="1"/>
</dbReference>
<dbReference type="OrthoDB" id="109937at2"/>
<dbReference type="AlphaFoldDB" id="A0A191ZE34"/>
<proteinExistence type="predicted"/>
<evidence type="ECO:0008006" key="4">
    <source>
        <dbReference type="Google" id="ProtNLM"/>
    </source>
</evidence>